<dbReference type="PANTHER" id="PTHR47429">
    <property type="entry name" value="PROTEIN TWIN LOV 1"/>
    <property type="match status" value="1"/>
</dbReference>
<keyword evidence="1" id="KW-0285">Flavoprotein</keyword>
<protein>
    <submittedName>
        <fullName evidence="7">PAS domain S-box-containing protein</fullName>
    </submittedName>
</protein>
<dbReference type="OrthoDB" id="9812260at2"/>
<dbReference type="PROSITE" id="PS50112">
    <property type="entry name" value="PAS"/>
    <property type="match status" value="1"/>
</dbReference>
<evidence type="ECO:0000313" key="8">
    <source>
        <dbReference type="Proteomes" id="UP000199488"/>
    </source>
</evidence>
<dbReference type="Pfam" id="PF13426">
    <property type="entry name" value="PAS_9"/>
    <property type="match status" value="1"/>
</dbReference>
<dbReference type="PROSITE" id="PS50801">
    <property type="entry name" value="STAS"/>
    <property type="match status" value="1"/>
</dbReference>
<dbReference type="InterPro" id="IPR000700">
    <property type="entry name" value="PAS-assoc_C"/>
</dbReference>
<dbReference type="SUPFAM" id="SSF55785">
    <property type="entry name" value="PYP-like sensor domain (PAS domain)"/>
    <property type="match status" value="1"/>
</dbReference>
<evidence type="ECO:0000256" key="2">
    <source>
        <dbReference type="ARBA" id="ARBA00022643"/>
    </source>
</evidence>
<dbReference type="InterPro" id="IPR001610">
    <property type="entry name" value="PAC"/>
</dbReference>
<evidence type="ECO:0000259" key="4">
    <source>
        <dbReference type="PROSITE" id="PS50112"/>
    </source>
</evidence>
<accession>A0A1H2X4L7</accession>
<dbReference type="Gene3D" id="3.30.750.24">
    <property type="entry name" value="STAS domain"/>
    <property type="match status" value="1"/>
</dbReference>
<dbReference type="PANTHER" id="PTHR47429:SF2">
    <property type="entry name" value="PROTEIN TWIN LOV 1"/>
    <property type="match status" value="1"/>
</dbReference>
<evidence type="ECO:0000256" key="3">
    <source>
        <dbReference type="ARBA" id="ARBA00022991"/>
    </source>
</evidence>
<evidence type="ECO:0000259" key="5">
    <source>
        <dbReference type="PROSITE" id="PS50113"/>
    </source>
</evidence>
<dbReference type="SMART" id="SM00086">
    <property type="entry name" value="PAC"/>
    <property type="match status" value="1"/>
</dbReference>
<dbReference type="EMBL" id="FNNC01000006">
    <property type="protein sequence ID" value="SDW87727.1"/>
    <property type="molecule type" value="Genomic_DNA"/>
</dbReference>
<feature type="domain" description="PAC" evidence="5">
    <location>
        <begin position="85"/>
        <end position="139"/>
    </location>
</feature>
<keyword evidence="3" id="KW-0157">Chromophore</keyword>
<proteinExistence type="predicted"/>
<dbReference type="SUPFAM" id="SSF52091">
    <property type="entry name" value="SpoIIaa-like"/>
    <property type="match status" value="1"/>
</dbReference>
<feature type="domain" description="PAS" evidence="4">
    <location>
        <begin position="11"/>
        <end position="84"/>
    </location>
</feature>
<evidence type="ECO:0000313" key="7">
    <source>
        <dbReference type="EMBL" id="SDW87727.1"/>
    </source>
</evidence>
<dbReference type="InterPro" id="IPR000014">
    <property type="entry name" value="PAS"/>
</dbReference>
<dbReference type="AlphaFoldDB" id="A0A1H2X4L7"/>
<dbReference type="Gene3D" id="3.30.450.20">
    <property type="entry name" value="PAS domain"/>
    <property type="match status" value="1"/>
</dbReference>
<dbReference type="SMART" id="SM00091">
    <property type="entry name" value="PAS"/>
    <property type="match status" value="1"/>
</dbReference>
<evidence type="ECO:0000256" key="1">
    <source>
        <dbReference type="ARBA" id="ARBA00022630"/>
    </source>
</evidence>
<dbReference type="Pfam" id="PF01740">
    <property type="entry name" value="STAS"/>
    <property type="match status" value="1"/>
</dbReference>
<dbReference type="PROSITE" id="PS50113">
    <property type="entry name" value="PAC"/>
    <property type="match status" value="1"/>
</dbReference>
<reference evidence="7 8" key="1">
    <citation type="submission" date="2016-10" db="EMBL/GenBank/DDBJ databases">
        <authorList>
            <person name="de Groot N.N."/>
        </authorList>
    </citation>
    <scope>NUCLEOTIDE SEQUENCE [LARGE SCALE GENOMIC DNA]</scope>
    <source>
        <strain evidence="7 8">DSM 23126</strain>
    </source>
</reference>
<keyword evidence="2" id="KW-0288">FMN</keyword>
<organism evidence="7 8">
    <name type="scientific">Marinococcus luteus</name>
    <dbReference type="NCBI Taxonomy" id="1122204"/>
    <lineage>
        <taxon>Bacteria</taxon>
        <taxon>Bacillati</taxon>
        <taxon>Bacillota</taxon>
        <taxon>Bacilli</taxon>
        <taxon>Bacillales</taxon>
        <taxon>Bacillaceae</taxon>
        <taxon>Marinococcus</taxon>
    </lineage>
</organism>
<dbReference type="InterPro" id="IPR002645">
    <property type="entry name" value="STAS_dom"/>
</dbReference>
<dbReference type="RefSeq" id="WP_091616007.1">
    <property type="nucleotide sequence ID" value="NZ_FNNC01000006.1"/>
</dbReference>
<dbReference type="NCBIfam" id="TIGR00229">
    <property type="entry name" value="sensory_box"/>
    <property type="match status" value="1"/>
</dbReference>
<keyword evidence="8" id="KW-1185">Reference proteome</keyword>
<evidence type="ECO:0000259" key="6">
    <source>
        <dbReference type="PROSITE" id="PS50801"/>
    </source>
</evidence>
<dbReference type="Proteomes" id="UP000199488">
    <property type="component" value="Unassembled WGS sequence"/>
</dbReference>
<gene>
    <name evidence="7" type="ORF">SAMN05421781_2643</name>
</gene>
<dbReference type="STRING" id="1122204.SAMN05421781_2643"/>
<dbReference type="InterPro" id="IPR036513">
    <property type="entry name" value="STAS_dom_sf"/>
</dbReference>
<dbReference type="InterPro" id="IPR035965">
    <property type="entry name" value="PAS-like_dom_sf"/>
</dbReference>
<name>A0A1H2X4L7_9BACI</name>
<feature type="domain" description="STAS" evidence="6">
    <location>
        <begin position="148"/>
        <end position="259"/>
    </location>
</feature>
<dbReference type="CDD" id="cd00130">
    <property type="entry name" value="PAS"/>
    <property type="match status" value="1"/>
</dbReference>
<sequence length="263" mass="29775">MNQDFPLKTPTNSLLLTAVDHTRVGVIITDPDIEDNPIIYTNSGFCNLTGYSAGEILGSNCRFLQGPESDIYTIDRMREALKTYEPISIEIINYRKDGTKFWNELHIDPVYEPEEDKYYFIGVQKDITKQKDAEKDALEYFNEINLLSTPIVPIINSVYAMPLIGNVDEQRLKIIFTNITDVIHQSKVETLIVDLSGLSTLNDDIMKGIFTLNDLLKLLGTELIVTGISPSLAVRSKDMDFDFSAFQTFGTVKDAIRFKQRNS</sequence>
<dbReference type="CDD" id="cd07041">
    <property type="entry name" value="STAS_RsbR_RsbS_like"/>
    <property type="match status" value="1"/>
</dbReference>